<evidence type="ECO:0000256" key="6">
    <source>
        <dbReference type="RuleBase" id="RU365089"/>
    </source>
</evidence>
<evidence type="ECO:0000256" key="5">
    <source>
        <dbReference type="ARBA" id="ARBA00023172"/>
    </source>
</evidence>
<keyword evidence="4 6" id="KW-0238">DNA-binding</keyword>
<name>A0A2K9B658_BIFBR</name>
<evidence type="ECO:0000256" key="2">
    <source>
        <dbReference type="ARBA" id="ARBA00010961"/>
    </source>
</evidence>
<keyword evidence="5 6" id="KW-0233">DNA recombination</keyword>
<sequence>MSDKIIRFDDALFGSAVIERCRRRESSVEEALMEMCLAGVSTRGVDDTGRLLWGERMPSRTLSDKLKKIHKEIDEWRKRPLESEYPYVFVDGVRHKRSWGGHVENAGVLVAIGVGCLCSMVLRPVERLVFSPKER</sequence>
<dbReference type="GO" id="GO:0004803">
    <property type="term" value="F:transposase activity"/>
    <property type="evidence" value="ECO:0007669"/>
    <property type="project" value="UniProtKB-UniRule"/>
</dbReference>
<dbReference type="AlphaFoldDB" id="A0A2K9B658"/>
<evidence type="ECO:0000313" key="7">
    <source>
        <dbReference type="EMBL" id="AUE02964.1"/>
    </source>
</evidence>
<evidence type="ECO:0000256" key="3">
    <source>
        <dbReference type="ARBA" id="ARBA00022578"/>
    </source>
</evidence>
<dbReference type="GO" id="GO:0003677">
    <property type="term" value="F:DNA binding"/>
    <property type="evidence" value="ECO:0007669"/>
    <property type="project" value="UniProtKB-UniRule"/>
</dbReference>
<dbReference type="InterPro" id="IPR001207">
    <property type="entry name" value="Transposase_mutator"/>
</dbReference>
<comment type="function">
    <text evidence="1 6">Required for the transposition of the insertion element.</text>
</comment>
<accession>A0A2K9B658</accession>
<proteinExistence type="inferred from homology"/>
<evidence type="ECO:0000256" key="4">
    <source>
        <dbReference type="ARBA" id="ARBA00023125"/>
    </source>
</evidence>
<protein>
    <recommendedName>
        <fullName evidence="6">Mutator family transposase</fullName>
    </recommendedName>
</protein>
<comment type="similarity">
    <text evidence="2 6">Belongs to the transposase mutator family.</text>
</comment>
<dbReference type="GO" id="GO:0006313">
    <property type="term" value="P:DNA transposition"/>
    <property type="evidence" value="ECO:0007669"/>
    <property type="project" value="UniProtKB-UniRule"/>
</dbReference>
<dbReference type="EMBL" id="CP021558">
    <property type="protein sequence ID" value="AUE02964.1"/>
    <property type="molecule type" value="Genomic_DNA"/>
</dbReference>
<reference evidence="7 8" key="1">
    <citation type="submission" date="2017-05" db="EMBL/GenBank/DDBJ databases">
        <title>Comparative genomics and methylome analysis of the gut commensal Bifidobacterium breve.</title>
        <authorList>
            <person name="Bottacini F."/>
            <person name="Morrissey R."/>
            <person name="Roberts R.J."/>
            <person name="James K."/>
            <person name="van Breen J."/>
            <person name="Egan M."/>
            <person name="Lambert J."/>
            <person name="van Limpt K."/>
            <person name="Stanton C."/>
            <person name="Knol J."/>
            <person name="O' Connell Motherway M."/>
            <person name="van Sinderen D."/>
        </authorList>
    </citation>
    <scope>NUCLEOTIDE SEQUENCE [LARGE SCALE GENOMIC DNA]</scope>
    <source>
        <strain evidence="7 8">215W447a</strain>
    </source>
</reference>
<evidence type="ECO:0000256" key="1">
    <source>
        <dbReference type="ARBA" id="ARBA00002190"/>
    </source>
</evidence>
<gene>
    <name evidence="7" type="ORF">BB215W447A_0945</name>
</gene>
<dbReference type="Pfam" id="PF00872">
    <property type="entry name" value="Transposase_mut"/>
    <property type="match status" value="1"/>
</dbReference>
<evidence type="ECO:0000313" key="8">
    <source>
        <dbReference type="Proteomes" id="UP000232491"/>
    </source>
</evidence>
<dbReference type="PANTHER" id="PTHR33217">
    <property type="entry name" value="TRANSPOSASE FOR INSERTION SEQUENCE ELEMENT IS1081"/>
    <property type="match status" value="1"/>
</dbReference>
<keyword evidence="3 6" id="KW-0815">Transposition</keyword>
<organism evidence="7 8">
    <name type="scientific">Bifidobacterium breve</name>
    <dbReference type="NCBI Taxonomy" id="1685"/>
    <lineage>
        <taxon>Bacteria</taxon>
        <taxon>Bacillati</taxon>
        <taxon>Actinomycetota</taxon>
        <taxon>Actinomycetes</taxon>
        <taxon>Bifidobacteriales</taxon>
        <taxon>Bifidobacteriaceae</taxon>
        <taxon>Bifidobacterium</taxon>
    </lineage>
</organism>
<dbReference type="PANTHER" id="PTHR33217:SF7">
    <property type="entry name" value="TRANSPOSASE FOR INSERTION SEQUENCE ELEMENT IS1081"/>
    <property type="match status" value="1"/>
</dbReference>
<dbReference type="Proteomes" id="UP000232491">
    <property type="component" value="Chromosome"/>
</dbReference>
<keyword evidence="6" id="KW-0814">Transposable element</keyword>